<evidence type="ECO:0000313" key="2">
    <source>
        <dbReference type="EMBL" id="MEK8031995.1"/>
    </source>
</evidence>
<keyword evidence="1" id="KW-0732">Signal</keyword>
<evidence type="ECO:0008006" key="4">
    <source>
        <dbReference type="Google" id="ProtNLM"/>
    </source>
</evidence>
<protein>
    <recommendedName>
        <fullName evidence="4">Calcineurin-like phosphoesterase domain-containing protein</fullName>
    </recommendedName>
</protein>
<dbReference type="Proteomes" id="UP001371218">
    <property type="component" value="Unassembled WGS sequence"/>
</dbReference>
<organism evidence="2 3">
    <name type="scientific">Ideonella lacteola</name>
    <dbReference type="NCBI Taxonomy" id="2984193"/>
    <lineage>
        <taxon>Bacteria</taxon>
        <taxon>Pseudomonadati</taxon>
        <taxon>Pseudomonadota</taxon>
        <taxon>Betaproteobacteria</taxon>
        <taxon>Burkholderiales</taxon>
        <taxon>Sphaerotilaceae</taxon>
        <taxon>Ideonella</taxon>
    </lineage>
</organism>
<feature type="chain" id="PRO_5047338999" description="Calcineurin-like phosphoesterase domain-containing protein" evidence="1">
    <location>
        <begin position="27"/>
        <end position="362"/>
    </location>
</feature>
<dbReference type="RefSeq" id="WP_341426400.1">
    <property type="nucleotide sequence ID" value="NZ_JBBUTG010000007.1"/>
</dbReference>
<accession>A0ABU9BSW5</accession>
<evidence type="ECO:0000256" key="1">
    <source>
        <dbReference type="SAM" id="SignalP"/>
    </source>
</evidence>
<name>A0ABU9BSW5_9BURK</name>
<dbReference type="Gene3D" id="3.60.21.10">
    <property type="match status" value="1"/>
</dbReference>
<sequence>MRMLAGWRRAQGALLLCLSALGVAHAEPFSFVALGDTAYNGEADYPVYSALINRINQERPAFSIHIGDVWGATSCLDEDHRQILGWFARYEHPLIYTPGDNEWTDCIDPEVIAADERIDEGKARPGDEQLLADFKQLSSRATRPGKWALDSLARIRRTYFSTPRSLGQTTIPLVRQAATSRRHPQMVENARWAKDSVVFATVHVVGSMNSLSVASPEAAAEAVARNQANVEWIQQTFAEAAKTDAKAIVLAMHASFFDKMPAPGQGTGHAVRGGRSGPYGLIALAIQELSAQFGKPVLLIHGDDHEFTIDRPFLTPDEAKQQFKGGNVMRLQVYGAPEIRAVRIGVDTATPWVFSFSPLFMQ</sequence>
<dbReference type="SUPFAM" id="SSF56300">
    <property type="entry name" value="Metallo-dependent phosphatases"/>
    <property type="match status" value="1"/>
</dbReference>
<proteinExistence type="predicted"/>
<comment type="caution">
    <text evidence="2">The sequence shown here is derived from an EMBL/GenBank/DDBJ whole genome shotgun (WGS) entry which is preliminary data.</text>
</comment>
<dbReference type="EMBL" id="JBBUTG010000007">
    <property type="protein sequence ID" value="MEK8031995.1"/>
    <property type="molecule type" value="Genomic_DNA"/>
</dbReference>
<reference evidence="2 3" key="1">
    <citation type="submission" date="2024-04" db="EMBL/GenBank/DDBJ databases">
        <title>Novel species of the genus Ideonella isolated from streams.</title>
        <authorList>
            <person name="Lu H."/>
        </authorList>
    </citation>
    <scope>NUCLEOTIDE SEQUENCE [LARGE SCALE GENOMIC DNA]</scope>
    <source>
        <strain evidence="2 3">DXS29W</strain>
    </source>
</reference>
<gene>
    <name evidence="2" type="ORF">AACH06_14300</name>
</gene>
<evidence type="ECO:0000313" key="3">
    <source>
        <dbReference type="Proteomes" id="UP001371218"/>
    </source>
</evidence>
<feature type="signal peptide" evidence="1">
    <location>
        <begin position="1"/>
        <end position="26"/>
    </location>
</feature>
<dbReference type="InterPro" id="IPR029052">
    <property type="entry name" value="Metallo-depent_PP-like"/>
</dbReference>
<keyword evidence="3" id="KW-1185">Reference proteome</keyword>